<dbReference type="PIRSF" id="PIRSF006181">
    <property type="entry name" value="EbsC_YbaK"/>
    <property type="match status" value="1"/>
</dbReference>
<evidence type="ECO:0000256" key="2">
    <source>
        <dbReference type="ARBA" id="ARBA00022917"/>
    </source>
</evidence>
<dbReference type="EC" id="4.2.-.-" evidence="4"/>
<dbReference type="OrthoDB" id="9809296at2"/>
<organism evidence="6">
    <name type="scientific">Longilinea arvoryzae</name>
    <dbReference type="NCBI Taxonomy" id="360412"/>
    <lineage>
        <taxon>Bacteria</taxon>
        <taxon>Bacillati</taxon>
        <taxon>Chloroflexota</taxon>
        <taxon>Anaerolineae</taxon>
        <taxon>Anaerolineales</taxon>
        <taxon>Anaerolineaceae</taxon>
        <taxon>Longilinea</taxon>
    </lineage>
</organism>
<keyword evidence="7" id="KW-1185">Reference proteome</keyword>
<dbReference type="InterPro" id="IPR004369">
    <property type="entry name" value="Prolyl-tRNA_editing_YbaK/EbsC"/>
</dbReference>
<dbReference type="PANTHER" id="PTHR30411">
    <property type="entry name" value="CYTOPLASMIC PROTEIN"/>
    <property type="match status" value="1"/>
</dbReference>
<dbReference type="STRING" id="360412.LARV_02908"/>
<dbReference type="Proteomes" id="UP000055060">
    <property type="component" value="Unassembled WGS sequence"/>
</dbReference>
<dbReference type="GO" id="GO:0002161">
    <property type="term" value="F:aminoacyl-tRNA deacylase activity"/>
    <property type="evidence" value="ECO:0007669"/>
    <property type="project" value="InterPro"/>
</dbReference>
<proteinExistence type="inferred from homology"/>
<evidence type="ECO:0000259" key="5">
    <source>
        <dbReference type="Pfam" id="PF04073"/>
    </source>
</evidence>
<dbReference type="GO" id="GO:0006412">
    <property type="term" value="P:translation"/>
    <property type="evidence" value="ECO:0007669"/>
    <property type="project" value="UniProtKB-KW"/>
</dbReference>
<evidence type="ECO:0000256" key="4">
    <source>
        <dbReference type="PIRNR" id="PIRNR006181"/>
    </source>
</evidence>
<gene>
    <name evidence="6" type="ORF">LARV_02908</name>
</gene>
<evidence type="ECO:0000256" key="1">
    <source>
        <dbReference type="ARBA" id="ARBA00009798"/>
    </source>
</evidence>
<dbReference type="RefSeq" id="WP_075074325.1">
    <property type="nucleotide sequence ID" value="NZ_DF967972.1"/>
</dbReference>
<sequence length="165" mass="17847">MAANNVTRLLDARKIPYTAFELPAEKLGAIETARRLGVPQEIVFKTIVVKRDKPGKPLLVVIPGNHEVDLKALAAVLGEKKVHIPTQREAEALTGLQAGGISPLALINKGFQVLLDQSAGRHEQIHISGGQRGLNIRLPVKALVELTHARLASVSKPMENPLDED</sequence>
<dbReference type="Pfam" id="PF04073">
    <property type="entry name" value="tRNA_edit"/>
    <property type="match status" value="1"/>
</dbReference>
<dbReference type="InterPro" id="IPR036754">
    <property type="entry name" value="YbaK/aa-tRNA-synt-asso_dom_sf"/>
</dbReference>
<evidence type="ECO:0000313" key="7">
    <source>
        <dbReference type="Proteomes" id="UP000055060"/>
    </source>
</evidence>
<keyword evidence="3 4" id="KW-0456">Lyase</keyword>
<dbReference type="SUPFAM" id="SSF55826">
    <property type="entry name" value="YbaK/ProRS associated domain"/>
    <property type="match status" value="1"/>
</dbReference>
<dbReference type="InterPro" id="IPR007214">
    <property type="entry name" value="YbaK/aa-tRNA-synth-assoc-dom"/>
</dbReference>
<dbReference type="Gene3D" id="3.90.960.10">
    <property type="entry name" value="YbaK/aminoacyl-tRNA synthetase-associated domain"/>
    <property type="match status" value="1"/>
</dbReference>
<accession>A0A0S7BBQ1</accession>
<evidence type="ECO:0000313" key="6">
    <source>
        <dbReference type="EMBL" id="GAP15127.1"/>
    </source>
</evidence>
<dbReference type="EMBL" id="DF967972">
    <property type="protein sequence ID" value="GAP15127.1"/>
    <property type="molecule type" value="Genomic_DNA"/>
</dbReference>
<dbReference type="PANTHER" id="PTHR30411:SF0">
    <property type="entry name" value="CYS-TRNA(PRO)_CYS-TRNA(CYS) DEACYLASE YBAK"/>
    <property type="match status" value="1"/>
</dbReference>
<keyword evidence="2 4" id="KW-0648">Protein biosynthesis</keyword>
<evidence type="ECO:0000256" key="3">
    <source>
        <dbReference type="ARBA" id="ARBA00023239"/>
    </source>
</evidence>
<reference evidence="6" key="1">
    <citation type="submission" date="2015-07" db="EMBL/GenBank/DDBJ databases">
        <title>Draft Genome Sequences of Anaerolinea thermolimosa IMO-1, Bellilinea caldifistulae GOMI-1, Leptolinea tardivitalis YMTK-2, Levilinea saccharolytica KIBI-1,Longilinea arvoryzae KOME-1, Previously Described as Members of the Anaerolineaceae (Chloroflexi).</title>
        <authorList>
            <person name="Sekiguchi Y."/>
            <person name="Ohashi A."/>
            <person name="Matsuura N."/>
            <person name="Tourlousse M.D."/>
        </authorList>
    </citation>
    <scope>NUCLEOTIDE SEQUENCE [LARGE SCALE GENOMIC DNA]</scope>
    <source>
        <strain evidence="6">KOME-1</strain>
    </source>
</reference>
<dbReference type="AlphaFoldDB" id="A0A0S7BBQ1"/>
<name>A0A0S7BBQ1_9CHLR</name>
<feature type="domain" description="YbaK/aminoacyl-tRNA synthetase-associated" evidence="5">
    <location>
        <begin position="30"/>
        <end position="145"/>
    </location>
</feature>
<protein>
    <recommendedName>
        <fullName evidence="4">Cys-tRNA(Pro)/Cys-tRNA(Cys) deacylase</fullName>
        <ecNumber evidence="4">4.2.-.-</ecNumber>
    </recommendedName>
</protein>
<comment type="similarity">
    <text evidence="1 4">Belongs to the prolyl-tRNA editing family. YbaK/EbsC subfamily.</text>
</comment>
<dbReference type="GO" id="GO:0016829">
    <property type="term" value="F:lyase activity"/>
    <property type="evidence" value="ECO:0007669"/>
    <property type="project" value="UniProtKB-KW"/>
</dbReference>